<gene>
    <name evidence="1" type="ORF">ALC62_12614</name>
</gene>
<accession>A0A195C7K3</accession>
<name>A0A195C7K3_9HYME</name>
<proteinExistence type="predicted"/>
<keyword evidence="2" id="KW-1185">Reference proteome</keyword>
<organism evidence="1 2">
    <name type="scientific">Cyphomyrmex costatus</name>
    <dbReference type="NCBI Taxonomy" id="456900"/>
    <lineage>
        <taxon>Eukaryota</taxon>
        <taxon>Metazoa</taxon>
        <taxon>Ecdysozoa</taxon>
        <taxon>Arthropoda</taxon>
        <taxon>Hexapoda</taxon>
        <taxon>Insecta</taxon>
        <taxon>Pterygota</taxon>
        <taxon>Neoptera</taxon>
        <taxon>Endopterygota</taxon>
        <taxon>Hymenoptera</taxon>
        <taxon>Apocrita</taxon>
        <taxon>Aculeata</taxon>
        <taxon>Formicoidea</taxon>
        <taxon>Formicidae</taxon>
        <taxon>Myrmicinae</taxon>
        <taxon>Cyphomyrmex</taxon>
    </lineage>
</organism>
<sequence>MTHDRHMKDYYVTNYKCFNKKVSSYTYLQFPGSIQISRAKRDYFMTETG</sequence>
<protein>
    <submittedName>
        <fullName evidence="1">Uncharacterized protein</fullName>
    </submittedName>
</protein>
<dbReference type="EMBL" id="KQ978143">
    <property type="protein sequence ID" value="KYM96822.1"/>
    <property type="molecule type" value="Genomic_DNA"/>
</dbReference>
<reference evidence="1 2" key="1">
    <citation type="submission" date="2016-03" db="EMBL/GenBank/DDBJ databases">
        <title>Cyphomyrmex costatus WGS genome.</title>
        <authorList>
            <person name="Nygaard S."/>
            <person name="Hu H."/>
            <person name="Boomsma J."/>
            <person name="Zhang G."/>
        </authorList>
    </citation>
    <scope>NUCLEOTIDE SEQUENCE [LARGE SCALE GENOMIC DNA]</scope>
    <source>
        <strain evidence="1">MS0001</strain>
        <tissue evidence="1">Whole body</tissue>
    </source>
</reference>
<dbReference type="AlphaFoldDB" id="A0A195C7K3"/>
<evidence type="ECO:0000313" key="1">
    <source>
        <dbReference type="EMBL" id="KYM96822.1"/>
    </source>
</evidence>
<dbReference type="Proteomes" id="UP000078542">
    <property type="component" value="Unassembled WGS sequence"/>
</dbReference>
<evidence type="ECO:0000313" key="2">
    <source>
        <dbReference type="Proteomes" id="UP000078542"/>
    </source>
</evidence>